<dbReference type="Gene3D" id="1.20.1740.10">
    <property type="entry name" value="Amino acid/polyamine transporter I"/>
    <property type="match status" value="1"/>
</dbReference>
<dbReference type="AlphaFoldDB" id="A0A919RK14"/>
<keyword evidence="2" id="KW-1003">Cell membrane</keyword>
<evidence type="ECO:0000256" key="4">
    <source>
        <dbReference type="ARBA" id="ARBA00022989"/>
    </source>
</evidence>
<feature type="transmembrane region" description="Helical" evidence="6">
    <location>
        <begin position="236"/>
        <end position="256"/>
    </location>
</feature>
<dbReference type="Proteomes" id="UP000606172">
    <property type="component" value="Unassembled WGS sequence"/>
</dbReference>
<sequence>MATPTGPARPRPTKIGFFRNVAQPLSVSGPSSGTAVLPAVMVAVTGTAGATSFLLGVLAGGLVVYIFASLAKHFSSAGAAYYYAGVLSGMRVAVVVGWTYLLTYLGFAACVLSNEANYFGVAMGYVSGPEIPWVLVAVALWVLCVYVVARGIEFSTRFQVALEVLGVLSLVLIGVTVLVKGGYGGSNLSLAAFSLDGVTPGKLFLGMALALGTFGGFESGASLSEETDSPGRTVPAGMWTTLLLSGGLYVFASWFINVGFPDLDTLAASPAPLFELAEQHFGSTVAFVMTVVVLLAGLSTITAASNGAVRTLFAMRRDAARSGGGSLSEPERIPVRLVALCAVPILVLSAGFFWTEAYMAFQYVATAAALLITAIYLCISLLSVRWFARLGSPAKAGVGVLACAVLGYSLYSSVASQTDPVFRALAFVDLGLVLLAVVFVLVAKPVVRRMDASVHWEAGREIRDRLLAADAAPPAAVGQEVGGGR</sequence>
<keyword evidence="3 6" id="KW-0812">Transmembrane</keyword>
<comment type="caution">
    <text evidence="7">The sequence shown here is derived from an EMBL/GenBank/DDBJ whole genome shotgun (WGS) entry which is preliminary data.</text>
</comment>
<feature type="transmembrane region" description="Helical" evidence="6">
    <location>
        <begin position="285"/>
        <end position="313"/>
    </location>
</feature>
<name>A0A919RK14_9ACTN</name>
<dbReference type="GO" id="GO:0005886">
    <property type="term" value="C:plasma membrane"/>
    <property type="evidence" value="ECO:0007669"/>
    <property type="project" value="UniProtKB-SubCell"/>
</dbReference>
<proteinExistence type="predicted"/>
<evidence type="ECO:0000313" key="7">
    <source>
        <dbReference type="EMBL" id="GII95203.1"/>
    </source>
</evidence>
<evidence type="ECO:0000256" key="2">
    <source>
        <dbReference type="ARBA" id="ARBA00022475"/>
    </source>
</evidence>
<dbReference type="InterPro" id="IPR050367">
    <property type="entry name" value="APC_superfamily"/>
</dbReference>
<evidence type="ECO:0008006" key="9">
    <source>
        <dbReference type="Google" id="ProtNLM"/>
    </source>
</evidence>
<keyword evidence="4 6" id="KW-1133">Transmembrane helix</keyword>
<dbReference type="EMBL" id="BOOW01000034">
    <property type="protein sequence ID" value="GII95203.1"/>
    <property type="molecule type" value="Genomic_DNA"/>
</dbReference>
<protein>
    <recommendedName>
        <fullName evidence="9">APC family permease</fullName>
    </recommendedName>
</protein>
<organism evidence="7 8">
    <name type="scientific">Sinosporangium siamense</name>
    <dbReference type="NCBI Taxonomy" id="1367973"/>
    <lineage>
        <taxon>Bacteria</taxon>
        <taxon>Bacillati</taxon>
        <taxon>Actinomycetota</taxon>
        <taxon>Actinomycetes</taxon>
        <taxon>Streptosporangiales</taxon>
        <taxon>Streptosporangiaceae</taxon>
        <taxon>Sinosporangium</taxon>
    </lineage>
</organism>
<feature type="transmembrane region" description="Helical" evidence="6">
    <location>
        <begin position="161"/>
        <end position="183"/>
    </location>
</feature>
<dbReference type="Pfam" id="PF13520">
    <property type="entry name" value="AA_permease_2"/>
    <property type="match status" value="1"/>
</dbReference>
<accession>A0A919RK14</accession>
<comment type="subcellular location">
    <subcellularLocation>
        <location evidence="1">Cell membrane</location>
        <topology evidence="1">Multi-pass membrane protein</topology>
    </subcellularLocation>
</comment>
<feature type="transmembrane region" description="Helical" evidence="6">
    <location>
        <begin position="35"/>
        <end position="68"/>
    </location>
</feature>
<dbReference type="RefSeq" id="WP_204030286.1">
    <property type="nucleotide sequence ID" value="NZ_BOOW01000034.1"/>
</dbReference>
<keyword evidence="8" id="KW-1185">Reference proteome</keyword>
<dbReference type="GO" id="GO:0022857">
    <property type="term" value="F:transmembrane transporter activity"/>
    <property type="evidence" value="ECO:0007669"/>
    <property type="project" value="InterPro"/>
</dbReference>
<feature type="transmembrane region" description="Helical" evidence="6">
    <location>
        <begin position="360"/>
        <end position="384"/>
    </location>
</feature>
<evidence type="ECO:0000256" key="3">
    <source>
        <dbReference type="ARBA" id="ARBA00022692"/>
    </source>
</evidence>
<dbReference type="PANTHER" id="PTHR42770">
    <property type="entry name" value="AMINO ACID TRANSPORTER-RELATED"/>
    <property type="match status" value="1"/>
</dbReference>
<keyword evidence="5 6" id="KW-0472">Membrane</keyword>
<gene>
    <name evidence="7" type="ORF">Ssi02_54340</name>
</gene>
<dbReference type="PANTHER" id="PTHR42770:SF7">
    <property type="entry name" value="MEMBRANE PROTEIN"/>
    <property type="match status" value="1"/>
</dbReference>
<feature type="transmembrane region" description="Helical" evidence="6">
    <location>
        <begin position="333"/>
        <end position="354"/>
    </location>
</feature>
<feature type="transmembrane region" description="Helical" evidence="6">
    <location>
        <begin position="131"/>
        <end position="149"/>
    </location>
</feature>
<feature type="transmembrane region" description="Helical" evidence="6">
    <location>
        <begin position="421"/>
        <end position="443"/>
    </location>
</feature>
<dbReference type="PIRSF" id="PIRSF006060">
    <property type="entry name" value="AA_transporter"/>
    <property type="match status" value="1"/>
</dbReference>
<feature type="transmembrane region" description="Helical" evidence="6">
    <location>
        <begin position="396"/>
        <end position="415"/>
    </location>
</feature>
<dbReference type="InterPro" id="IPR002293">
    <property type="entry name" value="AA/rel_permease1"/>
</dbReference>
<evidence type="ECO:0000313" key="8">
    <source>
        <dbReference type="Proteomes" id="UP000606172"/>
    </source>
</evidence>
<evidence type="ECO:0000256" key="6">
    <source>
        <dbReference type="SAM" id="Phobius"/>
    </source>
</evidence>
<evidence type="ECO:0000256" key="1">
    <source>
        <dbReference type="ARBA" id="ARBA00004651"/>
    </source>
</evidence>
<evidence type="ECO:0000256" key="5">
    <source>
        <dbReference type="ARBA" id="ARBA00023136"/>
    </source>
</evidence>
<feature type="transmembrane region" description="Helical" evidence="6">
    <location>
        <begin position="203"/>
        <end position="224"/>
    </location>
</feature>
<reference evidence="7" key="1">
    <citation type="submission" date="2021-01" db="EMBL/GenBank/DDBJ databases">
        <title>Whole genome shotgun sequence of Sinosporangium siamense NBRC 109515.</title>
        <authorList>
            <person name="Komaki H."/>
            <person name="Tamura T."/>
        </authorList>
    </citation>
    <scope>NUCLEOTIDE SEQUENCE</scope>
    <source>
        <strain evidence="7">NBRC 109515</strain>
    </source>
</reference>